<evidence type="ECO:0000313" key="8">
    <source>
        <dbReference type="EMBL" id="QEM82576.1"/>
    </source>
</evidence>
<evidence type="ECO:0000256" key="3">
    <source>
        <dbReference type="ARBA" id="ARBA00022490"/>
    </source>
</evidence>
<gene>
    <name evidence="8" type="primary">sctL</name>
    <name evidence="8" type="ORF">E4T21_14245</name>
</gene>
<comment type="subcellular location">
    <subcellularLocation>
        <location evidence="1">Cytoplasm</location>
    </subcellularLocation>
</comment>
<evidence type="ECO:0000256" key="1">
    <source>
        <dbReference type="ARBA" id="ARBA00004496"/>
    </source>
</evidence>
<dbReference type="InterPro" id="IPR010586">
    <property type="entry name" value="T3SS_stator_protein"/>
</dbReference>
<dbReference type="GO" id="GO:0030254">
    <property type="term" value="P:protein secretion by the type III secretion system"/>
    <property type="evidence" value="ECO:0007669"/>
    <property type="project" value="InterPro"/>
</dbReference>
<feature type="compositionally biased region" description="Polar residues" evidence="7">
    <location>
        <begin position="205"/>
        <end position="215"/>
    </location>
</feature>
<evidence type="ECO:0000256" key="7">
    <source>
        <dbReference type="SAM" id="MobiDB-lite"/>
    </source>
</evidence>
<evidence type="ECO:0000256" key="6">
    <source>
        <dbReference type="ARBA" id="ARBA00040494"/>
    </source>
</evidence>
<keyword evidence="2" id="KW-0813">Transport</keyword>
<dbReference type="PANTHER" id="PTHR34982:SF1">
    <property type="entry name" value="FLAGELLAR ASSEMBLY PROTEIN FLIH"/>
    <property type="match status" value="1"/>
</dbReference>
<dbReference type="InterPro" id="IPR012842">
    <property type="entry name" value="T3SS_SctL/SctL2"/>
</dbReference>
<dbReference type="NCBIfam" id="TIGR02499">
    <property type="entry name" value="HrpE_YscL_not"/>
    <property type="match status" value="1"/>
</dbReference>
<organism evidence="8 9">
    <name type="scientific">Halomonas binhaiensis</name>
    <dbReference type="NCBI Taxonomy" id="2562282"/>
    <lineage>
        <taxon>Bacteria</taxon>
        <taxon>Pseudomonadati</taxon>
        <taxon>Pseudomonadota</taxon>
        <taxon>Gammaproteobacteria</taxon>
        <taxon>Oceanospirillales</taxon>
        <taxon>Halomonadaceae</taxon>
        <taxon>Halomonas</taxon>
    </lineage>
</organism>
<sequence length="215" mass="23283">MNELPTRPGKIILKAREAQAWIDGYAFIEQARQHASDVEKEARQTTAKAYAEGFAEGRRDGEAQAAELLSHTTQRVEGYLAGLDQSMAELCLKMVRRILGEFDDAQLIARCVRQALVEYRHDMAVTVRVAPERVNEVAAQLAADERQDSPSCRVEGDAQLGPGQCLLVSPIAVVDVGLEAQLNALREALAPGSANGADRNRNSHESGTGSMGRSA</sequence>
<dbReference type="Pfam" id="PF06635">
    <property type="entry name" value="T3SS_SCTL"/>
    <property type="match status" value="1"/>
</dbReference>
<dbReference type="InterPro" id="IPR051472">
    <property type="entry name" value="T3SS_Stator/FliH"/>
</dbReference>
<comment type="similarity">
    <text evidence="5">Belongs to the SctL stator family.</text>
</comment>
<accession>A0A5C1NH27</accession>
<dbReference type="Proteomes" id="UP000324285">
    <property type="component" value="Chromosome"/>
</dbReference>
<keyword evidence="4" id="KW-0653">Protein transport</keyword>
<reference evidence="8" key="1">
    <citation type="submission" date="2021-02" db="EMBL/GenBank/DDBJ databases">
        <title>Strain Y2R2, a novel species of the genus Halomonas.</title>
        <authorList>
            <person name="Huang H."/>
        </authorList>
    </citation>
    <scope>NUCLEOTIDE SEQUENCE</scope>
    <source>
        <strain evidence="8">Y2R2</strain>
    </source>
</reference>
<evidence type="ECO:0000256" key="4">
    <source>
        <dbReference type="ARBA" id="ARBA00022927"/>
    </source>
</evidence>
<dbReference type="EMBL" id="CP038437">
    <property type="protein sequence ID" value="QEM82576.1"/>
    <property type="molecule type" value="Genomic_DNA"/>
</dbReference>
<dbReference type="OrthoDB" id="6859370at2"/>
<keyword evidence="9" id="KW-1185">Reference proteome</keyword>
<evidence type="ECO:0000256" key="2">
    <source>
        <dbReference type="ARBA" id="ARBA00022448"/>
    </source>
</evidence>
<dbReference type="GO" id="GO:0005829">
    <property type="term" value="C:cytosol"/>
    <property type="evidence" value="ECO:0007669"/>
    <property type="project" value="TreeGrafter"/>
</dbReference>
<dbReference type="AlphaFoldDB" id="A0A5C1NH27"/>
<name>A0A5C1NH27_9GAMM</name>
<dbReference type="RefSeq" id="WP_149285700.1">
    <property type="nucleotide sequence ID" value="NZ_CP038437.2"/>
</dbReference>
<dbReference type="PANTHER" id="PTHR34982">
    <property type="entry name" value="YOP PROTEINS TRANSLOCATION PROTEIN L"/>
    <property type="match status" value="1"/>
</dbReference>
<dbReference type="KEGG" id="hbh:E4T21_14245"/>
<feature type="region of interest" description="Disordered" evidence="7">
    <location>
        <begin position="192"/>
        <end position="215"/>
    </location>
</feature>
<proteinExistence type="inferred from homology"/>
<evidence type="ECO:0000256" key="5">
    <source>
        <dbReference type="ARBA" id="ARBA00024335"/>
    </source>
</evidence>
<evidence type="ECO:0000313" key="9">
    <source>
        <dbReference type="Proteomes" id="UP000324285"/>
    </source>
</evidence>
<keyword evidence="3" id="KW-0963">Cytoplasm</keyword>
<protein>
    <recommendedName>
        <fullName evidence="6">Type 3 secretion system stator protein</fullName>
    </recommendedName>
</protein>